<geneLocation type="plasmid" evidence="2">
    <name>psj05684b</name>
</geneLocation>
<accession>A0A249PK77</accession>
<gene>
    <name evidence="1" type="ORF">SJ05684_b51650</name>
</gene>
<proteinExistence type="predicted"/>
<protein>
    <submittedName>
        <fullName evidence="1">Uncharacterized protein</fullName>
    </submittedName>
</protein>
<keyword evidence="1" id="KW-0614">Plasmid</keyword>
<dbReference type="Proteomes" id="UP000217211">
    <property type="component" value="Plasmid pSJ05684b"/>
</dbReference>
<sequence>MENICYLLDAETTLFKAVALPNGISFKPLYHLLGCRLLELGVSMRAFAVCR</sequence>
<organism evidence="1 2">
    <name type="scientific">Sinorhizobium sojae CCBAU 05684</name>
    <dbReference type="NCBI Taxonomy" id="716928"/>
    <lineage>
        <taxon>Bacteria</taxon>
        <taxon>Pseudomonadati</taxon>
        <taxon>Pseudomonadota</taxon>
        <taxon>Alphaproteobacteria</taxon>
        <taxon>Hyphomicrobiales</taxon>
        <taxon>Rhizobiaceae</taxon>
        <taxon>Sinorhizobium/Ensifer group</taxon>
        <taxon>Sinorhizobium</taxon>
    </lineage>
</organism>
<reference evidence="1 2" key="1">
    <citation type="submission" date="2017-08" db="EMBL/GenBank/DDBJ databases">
        <title>Multipartite genome sequences of Sinorhizobium species nodulating soybeans.</title>
        <authorList>
            <person name="Tian C.F."/>
        </authorList>
    </citation>
    <scope>NUCLEOTIDE SEQUENCE [LARGE SCALE GENOMIC DNA]</scope>
    <source>
        <strain evidence="1 2">CCBAU 05684</strain>
        <plasmid evidence="2">psj05684b</plasmid>
    </source>
</reference>
<dbReference type="EMBL" id="CP023068">
    <property type="protein sequence ID" value="ASY66147.1"/>
    <property type="molecule type" value="Genomic_DNA"/>
</dbReference>
<dbReference type="AlphaFoldDB" id="A0A249PK77"/>
<evidence type="ECO:0000313" key="2">
    <source>
        <dbReference type="Proteomes" id="UP000217211"/>
    </source>
</evidence>
<keyword evidence="2" id="KW-1185">Reference proteome</keyword>
<evidence type="ECO:0000313" key="1">
    <source>
        <dbReference type="EMBL" id="ASY66147.1"/>
    </source>
</evidence>
<dbReference type="KEGG" id="esj:SJ05684_b51650"/>
<name>A0A249PK77_9HYPH</name>